<feature type="compositionally biased region" description="Basic and acidic residues" evidence="1">
    <location>
        <begin position="14"/>
        <end position="26"/>
    </location>
</feature>
<protein>
    <submittedName>
        <fullName evidence="2">Uncharacterized protein</fullName>
    </submittedName>
</protein>
<feature type="region of interest" description="Disordered" evidence="1">
    <location>
        <begin position="1"/>
        <end position="102"/>
    </location>
</feature>
<evidence type="ECO:0000313" key="2">
    <source>
        <dbReference type="EMBL" id="OJA14881.1"/>
    </source>
</evidence>
<sequence length="102" mass="10491">AAPEAAAEAAPVEAPKEDKKEKENRAAKVGRRLSARVGELFKSKTKEVSPPAKVDEHPPKIDEPAPVAPLEDPASSEAAAPVVEDVPAEPAPVVAPMVAATA</sequence>
<organism evidence="2 3">
    <name type="scientific">Rhizopogon vesiculosus</name>
    <dbReference type="NCBI Taxonomy" id="180088"/>
    <lineage>
        <taxon>Eukaryota</taxon>
        <taxon>Fungi</taxon>
        <taxon>Dikarya</taxon>
        <taxon>Basidiomycota</taxon>
        <taxon>Agaricomycotina</taxon>
        <taxon>Agaricomycetes</taxon>
        <taxon>Agaricomycetidae</taxon>
        <taxon>Boletales</taxon>
        <taxon>Suillineae</taxon>
        <taxon>Rhizopogonaceae</taxon>
        <taxon>Rhizopogon</taxon>
    </lineage>
</organism>
<dbReference type="OrthoDB" id="2576538at2759"/>
<feature type="compositionally biased region" description="Basic and acidic residues" evidence="1">
    <location>
        <begin position="39"/>
        <end position="63"/>
    </location>
</feature>
<feature type="non-terminal residue" evidence="2">
    <location>
        <position position="1"/>
    </location>
</feature>
<name>A0A1J8QMW1_9AGAM</name>
<reference evidence="2 3" key="1">
    <citation type="submission" date="2016-03" db="EMBL/GenBank/DDBJ databases">
        <title>Comparative genomics of the ectomycorrhizal sister species Rhizopogon vinicolor and Rhizopogon vesiculosus (Basidiomycota: Boletales) reveals a divergence of the mating type B locus.</title>
        <authorList>
            <person name="Mujic A.B."/>
            <person name="Kuo A."/>
            <person name="Tritt A."/>
            <person name="Lipzen A."/>
            <person name="Chen C."/>
            <person name="Johnson J."/>
            <person name="Sharma A."/>
            <person name="Barry K."/>
            <person name="Grigoriev I.V."/>
            <person name="Spatafora J.W."/>
        </authorList>
    </citation>
    <scope>NUCLEOTIDE SEQUENCE [LARGE SCALE GENOMIC DNA]</scope>
    <source>
        <strain evidence="2 3">AM-OR11-056</strain>
    </source>
</reference>
<feature type="compositionally biased region" description="Low complexity" evidence="1">
    <location>
        <begin position="1"/>
        <end position="13"/>
    </location>
</feature>
<keyword evidence="3" id="KW-1185">Reference proteome</keyword>
<dbReference type="AlphaFoldDB" id="A0A1J8QMW1"/>
<dbReference type="STRING" id="180088.A0A1J8QMW1"/>
<accession>A0A1J8QMW1</accession>
<feature type="compositionally biased region" description="Low complexity" evidence="1">
    <location>
        <begin position="91"/>
        <end position="102"/>
    </location>
</feature>
<evidence type="ECO:0000256" key="1">
    <source>
        <dbReference type="SAM" id="MobiDB-lite"/>
    </source>
</evidence>
<evidence type="ECO:0000313" key="3">
    <source>
        <dbReference type="Proteomes" id="UP000183567"/>
    </source>
</evidence>
<dbReference type="EMBL" id="LVVM01003459">
    <property type="protein sequence ID" value="OJA14881.1"/>
    <property type="molecule type" value="Genomic_DNA"/>
</dbReference>
<feature type="compositionally biased region" description="Low complexity" evidence="1">
    <location>
        <begin position="68"/>
        <end position="85"/>
    </location>
</feature>
<dbReference type="Proteomes" id="UP000183567">
    <property type="component" value="Unassembled WGS sequence"/>
</dbReference>
<gene>
    <name evidence="2" type="ORF">AZE42_00801</name>
</gene>
<proteinExistence type="predicted"/>
<comment type="caution">
    <text evidence="2">The sequence shown here is derived from an EMBL/GenBank/DDBJ whole genome shotgun (WGS) entry which is preliminary data.</text>
</comment>